<accession>A0A076EL09</accession>
<evidence type="ECO:0000313" key="7">
    <source>
        <dbReference type="Proteomes" id="UP000028488"/>
    </source>
</evidence>
<dbReference type="PANTHER" id="PTHR30055:SF234">
    <property type="entry name" value="HTH-TYPE TRANSCRIPTIONAL REGULATOR BETI"/>
    <property type="match status" value="1"/>
</dbReference>
<dbReference type="InterPro" id="IPR001647">
    <property type="entry name" value="HTH_TetR"/>
</dbReference>
<evidence type="ECO:0000256" key="3">
    <source>
        <dbReference type="ARBA" id="ARBA00023163"/>
    </source>
</evidence>
<evidence type="ECO:0000313" key="6">
    <source>
        <dbReference type="EMBL" id="AII06820.1"/>
    </source>
</evidence>
<dbReference type="Pfam" id="PF00440">
    <property type="entry name" value="TetR_N"/>
    <property type="match status" value="2"/>
</dbReference>
<organism evidence="6 7">
    <name type="scientific">Rhodococcus opacus</name>
    <name type="common">Nocardia opaca</name>
    <dbReference type="NCBI Taxonomy" id="37919"/>
    <lineage>
        <taxon>Bacteria</taxon>
        <taxon>Bacillati</taxon>
        <taxon>Actinomycetota</taxon>
        <taxon>Actinomycetes</taxon>
        <taxon>Mycobacteriales</taxon>
        <taxon>Nocardiaceae</taxon>
        <taxon>Rhodococcus</taxon>
    </lineage>
</organism>
<evidence type="ECO:0000256" key="2">
    <source>
        <dbReference type="ARBA" id="ARBA00023125"/>
    </source>
</evidence>
<protein>
    <submittedName>
        <fullName evidence="6">TetR family transcriptional regulator</fullName>
    </submittedName>
</protein>
<evidence type="ECO:0000259" key="5">
    <source>
        <dbReference type="PROSITE" id="PS50977"/>
    </source>
</evidence>
<feature type="domain" description="HTH tetR-type" evidence="5">
    <location>
        <begin position="205"/>
        <end position="265"/>
    </location>
</feature>
<dbReference type="Gene3D" id="1.10.10.60">
    <property type="entry name" value="Homeodomain-like"/>
    <property type="match status" value="2"/>
</dbReference>
<dbReference type="PROSITE" id="PS50977">
    <property type="entry name" value="HTH_TETR_2"/>
    <property type="match status" value="2"/>
</dbReference>
<reference evidence="6 7" key="1">
    <citation type="submission" date="2014-07" db="EMBL/GenBank/DDBJ databases">
        <title>Genome Sequence of Rhodococcus opacus Strain R7, a Biodegrader of Mono- and Polycyclic Aromatic Hydrocarbons.</title>
        <authorList>
            <person name="Di Gennaro P."/>
            <person name="Zampolli J."/>
            <person name="Presti I."/>
            <person name="Cappelletti M."/>
            <person name="D'Ursi P."/>
            <person name="Orro A."/>
            <person name="Mezzelani A."/>
            <person name="Milanesi L."/>
        </authorList>
    </citation>
    <scope>NUCLEOTIDE SEQUENCE [LARGE SCALE GENOMIC DNA]</scope>
    <source>
        <strain evidence="6 7">R7</strain>
    </source>
</reference>
<dbReference type="Proteomes" id="UP000028488">
    <property type="component" value="Chromosome"/>
</dbReference>
<dbReference type="eggNOG" id="COG1309">
    <property type="taxonomic scope" value="Bacteria"/>
</dbReference>
<gene>
    <name evidence="6" type="ORF">EP51_20120</name>
</gene>
<dbReference type="Gene3D" id="1.10.357.10">
    <property type="entry name" value="Tetracycline Repressor, domain 2"/>
    <property type="match status" value="2"/>
</dbReference>
<dbReference type="GO" id="GO:0000976">
    <property type="term" value="F:transcription cis-regulatory region binding"/>
    <property type="evidence" value="ECO:0007669"/>
    <property type="project" value="TreeGrafter"/>
</dbReference>
<dbReference type="InterPro" id="IPR023772">
    <property type="entry name" value="DNA-bd_HTH_TetR-type_CS"/>
</dbReference>
<sequence>MDTTLSTVRRRPKDRKEQILESARALIVELGYRNVSMAQIADRVGITAGALYRHFSNKSVLLGAVIGQSFDDVTPTFGSRVTLAGALAVSCEHAAAHRDVGALWWREARNLPDDLRDGLRDRLRAVNRQYADLVEVERPHLGNGLAEEVAWGVQAVLASPSSHASRISGPEFAALLTSACEALCAVELAPPTPLPKRASARLEPVSKRESLLGHAIVLFGENGYEATGLDDIGAAAGVSGPNLYSYFDSKAEILEAAIERGTSALWLLLHSVLRENELPERALEDLVRGYAELALDRTILTSLLQTEQVTLSDIARARQREYVAEWTALLRACRPDLEETPARVLVHTALSVVHTLARIEHLRANASFPADLVAMTLAVLFSH</sequence>
<feature type="DNA-binding region" description="H-T-H motif" evidence="4">
    <location>
        <begin position="36"/>
        <end position="55"/>
    </location>
</feature>
<evidence type="ECO:0000256" key="1">
    <source>
        <dbReference type="ARBA" id="ARBA00023015"/>
    </source>
</evidence>
<proteinExistence type="predicted"/>
<dbReference type="PROSITE" id="PS01081">
    <property type="entry name" value="HTH_TETR_1"/>
    <property type="match status" value="1"/>
</dbReference>
<dbReference type="InterPro" id="IPR050109">
    <property type="entry name" value="HTH-type_TetR-like_transc_reg"/>
</dbReference>
<name>A0A076EL09_RHOOP</name>
<keyword evidence="1" id="KW-0805">Transcription regulation</keyword>
<keyword evidence="3" id="KW-0804">Transcription</keyword>
<dbReference type="PRINTS" id="PR00455">
    <property type="entry name" value="HTHTETR"/>
</dbReference>
<feature type="DNA-binding region" description="H-T-H motif" evidence="4">
    <location>
        <begin position="228"/>
        <end position="247"/>
    </location>
</feature>
<dbReference type="EMBL" id="CP008947">
    <property type="protein sequence ID" value="AII06820.1"/>
    <property type="molecule type" value="Genomic_DNA"/>
</dbReference>
<dbReference type="SUPFAM" id="SSF46689">
    <property type="entry name" value="Homeodomain-like"/>
    <property type="match status" value="2"/>
</dbReference>
<keyword evidence="2 4" id="KW-0238">DNA-binding</keyword>
<dbReference type="GO" id="GO:0003700">
    <property type="term" value="F:DNA-binding transcription factor activity"/>
    <property type="evidence" value="ECO:0007669"/>
    <property type="project" value="TreeGrafter"/>
</dbReference>
<feature type="domain" description="HTH tetR-type" evidence="5">
    <location>
        <begin position="13"/>
        <end position="73"/>
    </location>
</feature>
<evidence type="ECO:0000256" key="4">
    <source>
        <dbReference type="PROSITE-ProRule" id="PRU00335"/>
    </source>
</evidence>
<dbReference type="AlphaFoldDB" id="A0A076EL09"/>
<dbReference type="RefSeq" id="WP_128640198.1">
    <property type="nucleotide sequence ID" value="NZ_CP008947.1"/>
</dbReference>
<dbReference type="PANTHER" id="PTHR30055">
    <property type="entry name" value="HTH-TYPE TRANSCRIPTIONAL REGULATOR RUTR"/>
    <property type="match status" value="1"/>
</dbReference>
<dbReference type="InterPro" id="IPR009057">
    <property type="entry name" value="Homeodomain-like_sf"/>
</dbReference>